<keyword evidence="2" id="KW-0805">Transcription regulation</keyword>
<feature type="domain" description="Response regulatory" evidence="7">
    <location>
        <begin position="3"/>
        <end position="119"/>
    </location>
</feature>
<gene>
    <name evidence="8" type="ORF">EDD57_11145</name>
</gene>
<proteinExistence type="predicted"/>
<keyword evidence="3" id="KW-0238">DNA-binding</keyword>
<dbReference type="Pfam" id="PF00196">
    <property type="entry name" value="GerE"/>
    <property type="match status" value="1"/>
</dbReference>
<dbReference type="PROSITE" id="PS50110">
    <property type="entry name" value="RESPONSE_REGULATORY"/>
    <property type="match status" value="1"/>
</dbReference>
<evidence type="ECO:0000259" key="6">
    <source>
        <dbReference type="PROSITE" id="PS50043"/>
    </source>
</evidence>
<dbReference type="Gene3D" id="3.40.50.2300">
    <property type="match status" value="1"/>
</dbReference>
<evidence type="ECO:0000256" key="4">
    <source>
        <dbReference type="ARBA" id="ARBA00023163"/>
    </source>
</evidence>
<protein>
    <submittedName>
        <fullName evidence="8">LuxR family two component transcriptional regulator</fullName>
    </submittedName>
</protein>
<dbReference type="Pfam" id="PF00072">
    <property type="entry name" value="Response_reg"/>
    <property type="match status" value="1"/>
</dbReference>
<comment type="caution">
    <text evidence="8">The sequence shown here is derived from an EMBL/GenBank/DDBJ whole genome shotgun (WGS) entry which is preliminary data.</text>
</comment>
<reference evidence="8 9" key="1">
    <citation type="submission" date="2019-03" db="EMBL/GenBank/DDBJ databases">
        <title>Genomic Encyclopedia of Type Strains, Phase IV (KMG-IV): sequencing the most valuable type-strain genomes for metagenomic binning, comparative biology and taxonomic classification.</title>
        <authorList>
            <person name="Goeker M."/>
        </authorList>
    </citation>
    <scope>NUCLEOTIDE SEQUENCE [LARGE SCALE GENOMIC DNA]</scope>
    <source>
        <strain evidence="8 9">DSM 46831</strain>
    </source>
</reference>
<dbReference type="GO" id="GO:0003677">
    <property type="term" value="F:DNA binding"/>
    <property type="evidence" value="ECO:0007669"/>
    <property type="project" value="UniProtKB-KW"/>
</dbReference>
<feature type="modified residue" description="4-aspartylphosphate" evidence="5">
    <location>
        <position position="54"/>
    </location>
</feature>
<keyword evidence="4" id="KW-0804">Transcription</keyword>
<keyword evidence="9" id="KW-1185">Reference proteome</keyword>
<dbReference type="PANTHER" id="PTHR43214:SF42">
    <property type="entry name" value="TRANSCRIPTIONAL REGULATORY PROTEIN DESR"/>
    <property type="match status" value="1"/>
</dbReference>
<feature type="domain" description="HTH luxR-type" evidence="6">
    <location>
        <begin position="133"/>
        <end position="198"/>
    </location>
</feature>
<dbReference type="OrthoDB" id="9779069at2"/>
<dbReference type="InterPro" id="IPR000792">
    <property type="entry name" value="Tscrpt_reg_LuxR_C"/>
</dbReference>
<dbReference type="Proteomes" id="UP000294746">
    <property type="component" value="Unassembled WGS sequence"/>
</dbReference>
<accession>A0A4R2RZX6</accession>
<evidence type="ECO:0000259" key="7">
    <source>
        <dbReference type="PROSITE" id="PS50110"/>
    </source>
</evidence>
<evidence type="ECO:0000256" key="5">
    <source>
        <dbReference type="PROSITE-ProRule" id="PRU00169"/>
    </source>
</evidence>
<evidence type="ECO:0000256" key="3">
    <source>
        <dbReference type="ARBA" id="ARBA00023125"/>
    </source>
</evidence>
<dbReference type="PROSITE" id="PS50043">
    <property type="entry name" value="HTH_LUXR_2"/>
    <property type="match status" value="1"/>
</dbReference>
<evidence type="ECO:0000313" key="8">
    <source>
        <dbReference type="EMBL" id="TCP69248.1"/>
    </source>
</evidence>
<dbReference type="InterPro" id="IPR039420">
    <property type="entry name" value="WalR-like"/>
</dbReference>
<sequence>MIRVVIAEDQGMLRSALGALLDLEEDITVIGQAENGKEALELIQQHQPDLCIVDIEMPIMSGLEVAEQLKAKKHPCRVVVLTTFARQGYFQRAVAAGVQGYLLKDRSSDELTNSLRNIMLGKREISPELIEIVWEEKNPLTSREQEILLLAEKGLTTNEIAGQLFLSSGTVRNYLSEVNSKMSTSNRLEAIKIARSKGWIIETP</sequence>
<dbReference type="AlphaFoldDB" id="A0A4R2RZX6"/>
<dbReference type="GO" id="GO:0000160">
    <property type="term" value="P:phosphorelay signal transduction system"/>
    <property type="evidence" value="ECO:0007669"/>
    <property type="project" value="InterPro"/>
</dbReference>
<dbReference type="SMART" id="SM00421">
    <property type="entry name" value="HTH_LUXR"/>
    <property type="match status" value="1"/>
</dbReference>
<dbReference type="RefSeq" id="WP_131848448.1">
    <property type="nucleotide sequence ID" value="NZ_SLXV01000011.1"/>
</dbReference>
<dbReference type="SUPFAM" id="SSF52172">
    <property type="entry name" value="CheY-like"/>
    <property type="match status" value="1"/>
</dbReference>
<dbReference type="InterPro" id="IPR011006">
    <property type="entry name" value="CheY-like_superfamily"/>
</dbReference>
<dbReference type="CDD" id="cd19930">
    <property type="entry name" value="REC_DesR-like"/>
    <property type="match status" value="1"/>
</dbReference>
<dbReference type="PRINTS" id="PR00038">
    <property type="entry name" value="HTHLUXR"/>
</dbReference>
<dbReference type="GO" id="GO:0006355">
    <property type="term" value="P:regulation of DNA-templated transcription"/>
    <property type="evidence" value="ECO:0007669"/>
    <property type="project" value="InterPro"/>
</dbReference>
<dbReference type="InterPro" id="IPR001789">
    <property type="entry name" value="Sig_transdc_resp-reg_receiver"/>
</dbReference>
<dbReference type="CDD" id="cd06170">
    <property type="entry name" value="LuxR_C_like"/>
    <property type="match status" value="1"/>
</dbReference>
<name>A0A4R2RZX6_9BACL</name>
<evidence type="ECO:0000256" key="2">
    <source>
        <dbReference type="ARBA" id="ARBA00023015"/>
    </source>
</evidence>
<evidence type="ECO:0000313" key="9">
    <source>
        <dbReference type="Proteomes" id="UP000294746"/>
    </source>
</evidence>
<organism evidence="8 9">
    <name type="scientific">Baia soyae</name>
    <dbReference type="NCBI Taxonomy" id="1544746"/>
    <lineage>
        <taxon>Bacteria</taxon>
        <taxon>Bacillati</taxon>
        <taxon>Bacillota</taxon>
        <taxon>Bacilli</taxon>
        <taxon>Bacillales</taxon>
        <taxon>Thermoactinomycetaceae</taxon>
        <taxon>Baia</taxon>
    </lineage>
</organism>
<evidence type="ECO:0000256" key="1">
    <source>
        <dbReference type="ARBA" id="ARBA00022553"/>
    </source>
</evidence>
<dbReference type="EMBL" id="SLXV01000011">
    <property type="protein sequence ID" value="TCP69248.1"/>
    <property type="molecule type" value="Genomic_DNA"/>
</dbReference>
<dbReference type="SMART" id="SM00448">
    <property type="entry name" value="REC"/>
    <property type="match status" value="1"/>
</dbReference>
<dbReference type="PANTHER" id="PTHR43214">
    <property type="entry name" value="TWO-COMPONENT RESPONSE REGULATOR"/>
    <property type="match status" value="1"/>
</dbReference>
<keyword evidence="1 5" id="KW-0597">Phosphoprotein</keyword>